<sequence length="84" mass="8885">MSESTLKVNWDSYEDQLAEGKRNIKMGIGVGVFGAGSLALIGATCPLCFFVAPAMVGVGMWKSRKAKEKLAERGECADGEDGSL</sequence>
<keyword evidence="3" id="KW-1185">Reference proteome</keyword>
<keyword evidence="1" id="KW-0812">Transmembrane</keyword>
<name>A0A4Y6PMP0_PERCE</name>
<evidence type="ECO:0000313" key="2">
    <source>
        <dbReference type="EMBL" id="QDG49483.1"/>
    </source>
</evidence>
<organism evidence="2 3">
    <name type="scientific">Persicimonas caeni</name>
    <dbReference type="NCBI Taxonomy" id="2292766"/>
    <lineage>
        <taxon>Bacteria</taxon>
        <taxon>Deltaproteobacteria</taxon>
        <taxon>Bradymonadales</taxon>
        <taxon>Bradymonadaceae</taxon>
        <taxon>Persicimonas</taxon>
    </lineage>
</organism>
<keyword evidence="1" id="KW-0472">Membrane</keyword>
<dbReference type="OrthoDB" id="5525982at2"/>
<dbReference type="RefSeq" id="WP_141195980.1">
    <property type="nucleotide sequence ID" value="NZ_CP041186.1"/>
</dbReference>
<proteinExistence type="predicted"/>
<evidence type="ECO:0000313" key="3">
    <source>
        <dbReference type="Proteomes" id="UP000315995"/>
    </source>
</evidence>
<protein>
    <submittedName>
        <fullName evidence="2">Uncharacterized protein</fullName>
    </submittedName>
</protein>
<accession>A0A4Y6PMP0</accession>
<dbReference type="EMBL" id="CP041186">
    <property type="protein sequence ID" value="QDG49483.1"/>
    <property type="molecule type" value="Genomic_DNA"/>
</dbReference>
<keyword evidence="1" id="KW-1133">Transmembrane helix</keyword>
<feature type="transmembrane region" description="Helical" evidence="1">
    <location>
        <begin position="38"/>
        <end position="61"/>
    </location>
</feature>
<gene>
    <name evidence="2" type="ORF">FIV42_01630</name>
</gene>
<reference evidence="2 3" key="1">
    <citation type="submission" date="2019-06" db="EMBL/GenBank/DDBJ databases">
        <title>Persicimonas caeni gen. nov., sp. nov., a predatory bacterium isolated from solar saltern.</title>
        <authorList>
            <person name="Wang S."/>
        </authorList>
    </citation>
    <scope>NUCLEOTIDE SEQUENCE [LARGE SCALE GENOMIC DNA]</scope>
    <source>
        <strain evidence="2 3">YN101</strain>
    </source>
</reference>
<dbReference type="Proteomes" id="UP000315995">
    <property type="component" value="Chromosome"/>
</dbReference>
<accession>A0A5B8XZ62</accession>
<evidence type="ECO:0000256" key="1">
    <source>
        <dbReference type="SAM" id="Phobius"/>
    </source>
</evidence>
<dbReference type="AlphaFoldDB" id="A0A4Y6PMP0"/>